<comment type="caution">
    <text evidence="2">The sequence shown here is derived from an EMBL/GenBank/DDBJ whole genome shotgun (WGS) entry which is preliminary data.</text>
</comment>
<keyword evidence="3" id="KW-1185">Reference proteome</keyword>
<proteinExistence type="predicted"/>
<dbReference type="PROSITE" id="PS51257">
    <property type="entry name" value="PROKAR_LIPOPROTEIN"/>
    <property type="match status" value="1"/>
</dbReference>
<accession>A0A7W4WDV3</accession>
<sequence>MKKATVSSFIRAFGLRRFVAFSLPLFVLACASEQPLPIPGLKESFHTEIAANGAKRFTYSLEVLRAGMPRPFTESGIGGSRMGRNMAHNGSGVRSELQFDRAMEQKLTETGFCRQGYFELERSVYAAGGEVRGECREGAER</sequence>
<organism evidence="2 3">
    <name type="scientific">Microbulbifer rhizosphaerae</name>
    <dbReference type="NCBI Taxonomy" id="1562603"/>
    <lineage>
        <taxon>Bacteria</taxon>
        <taxon>Pseudomonadati</taxon>
        <taxon>Pseudomonadota</taxon>
        <taxon>Gammaproteobacteria</taxon>
        <taxon>Cellvibrionales</taxon>
        <taxon>Microbulbiferaceae</taxon>
        <taxon>Microbulbifer</taxon>
    </lineage>
</organism>
<name>A0A7W4WDV3_9GAMM</name>
<evidence type="ECO:0000256" key="1">
    <source>
        <dbReference type="SAM" id="SignalP"/>
    </source>
</evidence>
<feature type="signal peptide" evidence="1">
    <location>
        <begin position="1"/>
        <end position="31"/>
    </location>
</feature>
<evidence type="ECO:0000313" key="2">
    <source>
        <dbReference type="EMBL" id="MBB3061868.1"/>
    </source>
</evidence>
<feature type="chain" id="PRO_5031389576" description="Lipoprotein" evidence="1">
    <location>
        <begin position="32"/>
        <end position="141"/>
    </location>
</feature>
<protein>
    <recommendedName>
        <fullName evidence="4">Lipoprotein</fullName>
    </recommendedName>
</protein>
<reference evidence="2 3" key="1">
    <citation type="submission" date="2020-08" db="EMBL/GenBank/DDBJ databases">
        <title>Genomic Encyclopedia of Type Strains, Phase III (KMG-III): the genomes of soil and plant-associated and newly described type strains.</title>
        <authorList>
            <person name="Whitman W."/>
        </authorList>
    </citation>
    <scope>NUCLEOTIDE SEQUENCE [LARGE SCALE GENOMIC DNA]</scope>
    <source>
        <strain evidence="2 3">CECT 8799</strain>
    </source>
</reference>
<evidence type="ECO:0008006" key="4">
    <source>
        <dbReference type="Google" id="ProtNLM"/>
    </source>
</evidence>
<evidence type="ECO:0000313" key="3">
    <source>
        <dbReference type="Proteomes" id="UP000535937"/>
    </source>
</evidence>
<dbReference type="EMBL" id="JACHWZ010000012">
    <property type="protein sequence ID" value="MBB3061868.1"/>
    <property type="molecule type" value="Genomic_DNA"/>
</dbReference>
<dbReference type="AlphaFoldDB" id="A0A7W4WDV3"/>
<gene>
    <name evidence="2" type="ORF">FHS09_002711</name>
</gene>
<dbReference type="RefSeq" id="WP_183460661.1">
    <property type="nucleotide sequence ID" value="NZ_JACHWZ010000012.1"/>
</dbReference>
<keyword evidence="1" id="KW-0732">Signal</keyword>
<dbReference type="Proteomes" id="UP000535937">
    <property type="component" value="Unassembled WGS sequence"/>
</dbReference>